<proteinExistence type="predicted"/>
<dbReference type="PANTHER" id="PTHR33373:SF1">
    <property type="entry name" value="DUF4050 DOMAIN-CONTAINING PROTEIN"/>
    <property type="match status" value="1"/>
</dbReference>
<feature type="region of interest" description="Disordered" evidence="1">
    <location>
        <begin position="22"/>
        <end position="81"/>
    </location>
</feature>
<name>A0A0D6R6F0_ARACU</name>
<evidence type="ECO:0000256" key="1">
    <source>
        <dbReference type="SAM" id="MobiDB-lite"/>
    </source>
</evidence>
<dbReference type="InterPro" id="IPR025124">
    <property type="entry name" value="Gag1-like_clamp"/>
</dbReference>
<evidence type="ECO:0000313" key="3">
    <source>
        <dbReference type="EMBL" id="JAG98399.1"/>
    </source>
</evidence>
<feature type="compositionally biased region" description="Polar residues" evidence="1">
    <location>
        <begin position="69"/>
        <end position="81"/>
    </location>
</feature>
<accession>A0A0D6R6F0</accession>
<sequence length="158" mass="17619">MHGSSGCLGGCGKPTPIIAVNEPSKRLKVQGQSVRGPSFSEDFWSTSANEMDNGTAQSQKSLSSTSGSNPNADQGASSNMNNTEFVNHAFIMWNEVRRQWTGNRPRNQPRQLREPVLSWTTTYESLLGNHRPFPQVVPLSEMVEFLVDIWEQEGMYND</sequence>
<dbReference type="PANTHER" id="PTHR33373">
    <property type="entry name" value="OS07G0479600 PROTEIN"/>
    <property type="match status" value="1"/>
</dbReference>
<reference evidence="3" key="1">
    <citation type="submission" date="2015-03" db="EMBL/GenBank/DDBJ databases">
        <title>A transcriptome of Araucaria cunninghamii, an australian fine timber species.</title>
        <authorList>
            <person name="Jing Yi C.J.Y."/>
            <person name="Yin San L.Y.S."/>
            <person name="Abdul Karim S.S."/>
            <person name="Wan Azmi N.N."/>
            <person name="Hercus R.R."/>
            <person name="Croft L.L."/>
        </authorList>
    </citation>
    <scope>NUCLEOTIDE SEQUENCE</scope>
    <source>
        <strain evidence="3">MI0301</strain>
        <tissue evidence="3">Leaf</tissue>
    </source>
</reference>
<dbReference type="Pfam" id="PF13259">
    <property type="entry name" value="clamp_Gag1-like"/>
    <property type="match status" value="1"/>
</dbReference>
<feature type="domain" description="Gag1-like clamp" evidence="2">
    <location>
        <begin position="48"/>
        <end position="156"/>
    </location>
</feature>
<evidence type="ECO:0000259" key="2">
    <source>
        <dbReference type="Pfam" id="PF13259"/>
    </source>
</evidence>
<feature type="compositionally biased region" description="Polar residues" evidence="1">
    <location>
        <begin position="43"/>
        <end position="57"/>
    </location>
</feature>
<organism evidence="3">
    <name type="scientific">Araucaria cunninghamii</name>
    <name type="common">Hoop pine</name>
    <name type="synonym">Moreton Bay pine</name>
    <dbReference type="NCBI Taxonomy" id="56994"/>
    <lineage>
        <taxon>Eukaryota</taxon>
        <taxon>Viridiplantae</taxon>
        <taxon>Streptophyta</taxon>
        <taxon>Embryophyta</taxon>
        <taxon>Tracheophyta</taxon>
        <taxon>Spermatophyta</taxon>
        <taxon>Pinopsida</taxon>
        <taxon>Pinidae</taxon>
        <taxon>Conifers II</taxon>
        <taxon>Araucariales</taxon>
        <taxon>Araucariaceae</taxon>
        <taxon>Araucaria</taxon>
    </lineage>
</organism>
<feature type="compositionally biased region" description="Low complexity" evidence="1">
    <location>
        <begin position="58"/>
        <end position="68"/>
    </location>
</feature>
<dbReference type="EMBL" id="GCKF01025900">
    <property type="protein sequence ID" value="JAG98399.1"/>
    <property type="molecule type" value="Transcribed_RNA"/>
</dbReference>
<protein>
    <recommendedName>
        <fullName evidence="2">Gag1-like clamp domain-containing protein</fullName>
    </recommendedName>
</protein>
<dbReference type="AlphaFoldDB" id="A0A0D6R6F0"/>